<evidence type="ECO:0000313" key="3">
    <source>
        <dbReference type="Proteomes" id="UP001176891"/>
    </source>
</evidence>
<feature type="coiled-coil region" evidence="1">
    <location>
        <begin position="3"/>
        <end position="39"/>
    </location>
</feature>
<dbReference type="Proteomes" id="UP001176891">
    <property type="component" value="Unassembled WGS sequence"/>
</dbReference>
<protein>
    <submittedName>
        <fullName evidence="2">Uncharacterized protein</fullName>
    </submittedName>
</protein>
<proteinExistence type="predicted"/>
<sequence length="53" mass="6374">MEIEDIENKISLKRKQLAIEKESYKRSEIQKELKRLNLKKEIEFIKNRIASLG</sequence>
<evidence type="ECO:0000256" key="1">
    <source>
        <dbReference type="SAM" id="Coils"/>
    </source>
</evidence>
<name>A0ABT8X5D0_9FLAO</name>
<dbReference type="RefSeq" id="WP_303283841.1">
    <property type="nucleotide sequence ID" value="NZ_BAABCZ010000012.1"/>
</dbReference>
<accession>A0ABT8X5D0</accession>
<gene>
    <name evidence="2" type="ORF">Q4Q39_17440</name>
</gene>
<evidence type="ECO:0000313" key="2">
    <source>
        <dbReference type="EMBL" id="MDO5989191.1"/>
    </source>
</evidence>
<comment type="caution">
    <text evidence="2">The sequence shown here is derived from an EMBL/GenBank/DDBJ whole genome shotgun (WGS) entry which is preliminary data.</text>
</comment>
<keyword evidence="3" id="KW-1185">Reference proteome</keyword>
<dbReference type="EMBL" id="JAUOEM010000006">
    <property type="protein sequence ID" value="MDO5989191.1"/>
    <property type="molecule type" value="Genomic_DNA"/>
</dbReference>
<organism evidence="2 3">
    <name type="scientific">Flavivirga amylovorans</name>
    <dbReference type="NCBI Taxonomy" id="870486"/>
    <lineage>
        <taxon>Bacteria</taxon>
        <taxon>Pseudomonadati</taxon>
        <taxon>Bacteroidota</taxon>
        <taxon>Flavobacteriia</taxon>
        <taxon>Flavobacteriales</taxon>
        <taxon>Flavobacteriaceae</taxon>
        <taxon>Flavivirga</taxon>
    </lineage>
</organism>
<keyword evidence="1" id="KW-0175">Coiled coil</keyword>
<reference evidence="2" key="1">
    <citation type="submission" date="2023-07" db="EMBL/GenBank/DDBJ databases">
        <title>Two novel species in the genus Flavivirga.</title>
        <authorList>
            <person name="Kwon K."/>
        </authorList>
    </citation>
    <scope>NUCLEOTIDE SEQUENCE</scope>
    <source>
        <strain evidence="2">KACC 14157</strain>
    </source>
</reference>